<dbReference type="EMBL" id="LSTR01000031">
    <property type="protein sequence ID" value="OAH44216.1"/>
    <property type="molecule type" value="Genomic_DNA"/>
</dbReference>
<name>A0A177JTY6_SPHYA</name>
<proteinExistence type="predicted"/>
<evidence type="ECO:0000313" key="2">
    <source>
        <dbReference type="Proteomes" id="UP000077262"/>
    </source>
</evidence>
<sequence length="511" mass="56773">MWDVCLWKDDDYGIIPIGIGNLRNVADSHETLEELIKLIAALARRFPGHPNRAHSKMLIRKIEYLEAAVLGEQALQLGDEASTAKFLEEWEDPRLGLGKLVHKRTITTHARYGGLVQWAVSLFAAFQISRRRQLGSVAPSPTPIENRKSIEKLVASFVPTTHQLTSFLFKLALMCDIDLGSLKELDRECLRNSEGGTIDIFYRKNRNSKKLLSRTVKDGSLETPGGLIRAVLEITDLASQILSKHGHQDARKLWLGVFRGSGVHACDFFDTKSHPWVAFCDRNKITNDNGDVLDAIQPSRFRKTVKAVKYLRSGGDVNAIADDNSKNVARDHYANLPALAEMHDEAVASAFRRALSDCDHRVLPDLSNRESEAEQLSQATGFSVATCLAVIDGEEDVWLAGCLDFSASPYGAKGEDCPTPFTECLHCPNSVFTARKLPNLLRFKGILSDRRTEVGDEEWAALYAEDWYRLTKQILPRFSEAQISGASKIIQGDSLDDDPELFIPAVIGLSA</sequence>
<dbReference type="AlphaFoldDB" id="A0A177JTY6"/>
<evidence type="ECO:0000313" key="1">
    <source>
        <dbReference type="EMBL" id="OAH44216.1"/>
    </source>
</evidence>
<accession>A0A177JTY6</accession>
<organism evidence="1 2">
    <name type="scientific">Sphingobium yanoikuyae</name>
    <name type="common">Sphingomonas yanoikuyae</name>
    <dbReference type="NCBI Taxonomy" id="13690"/>
    <lineage>
        <taxon>Bacteria</taxon>
        <taxon>Pseudomonadati</taxon>
        <taxon>Pseudomonadota</taxon>
        <taxon>Alphaproteobacteria</taxon>
        <taxon>Sphingomonadales</taxon>
        <taxon>Sphingomonadaceae</taxon>
        <taxon>Sphingobium</taxon>
    </lineage>
</organism>
<gene>
    <name evidence="1" type="ORF">AX777_19285</name>
</gene>
<reference evidence="1 2" key="1">
    <citation type="submission" date="2016-02" db="EMBL/GenBank/DDBJ databases">
        <authorList>
            <person name="Wen L."/>
            <person name="He K."/>
            <person name="Yang H."/>
        </authorList>
    </citation>
    <scope>NUCLEOTIDE SEQUENCE [LARGE SCALE GENOMIC DNA]</scope>
    <source>
        <strain evidence="1 2">CD09_2</strain>
    </source>
</reference>
<comment type="caution">
    <text evidence="1">The sequence shown here is derived from an EMBL/GenBank/DDBJ whole genome shotgun (WGS) entry which is preliminary data.</text>
</comment>
<dbReference type="Proteomes" id="UP000077262">
    <property type="component" value="Unassembled WGS sequence"/>
</dbReference>
<protein>
    <submittedName>
        <fullName evidence="1">Uncharacterized protein</fullName>
    </submittedName>
</protein>